<dbReference type="Proteomes" id="UP001597480">
    <property type="component" value="Unassembled WGS sequence"/>
</dbReference>
<name>A0ABW5NYZ8_9FLAO</name>
<proteinExistence type="predicted"/>
<keyword evidence="3" id="KW-1185">Reference proteome</keyword>
<dbReference type="SUPFAM" id="SSF48452">
    <property type="entry name" value="TPR-like"/>
    <property type="match status" value="1"/>
</dbReference>
<keyword evidence="1" id="KW-0732">Signal</keyword>
<dbReference type="Gene3D" id="1.25.40.10">
    <property type="entry name" value="Tetratricopeptide repeat domain"/>
    <property type="match status" value="1"/>
</dbReference>
<gene>
    <name evidence="2" type="ORF">ACFSR3_14875</name>
</gene>
<organism evidence="2 3">
    <name type="scientific">Flavobacterium suzhouense</name>
    <dbReference type="NCBI Taxonomy" id="1529638"/>
    <lineage>
        <taxon>Bacteria</taxon>
        <taxon>Pseudomonadati</taxon>
        <taxon>Bacteroidota</taxon>
        <taxon>Flavobacteriia</taxon>
        <taxon>Flavobacteriales</taxon>
        <taxon>Flavobacteriaceae</taxon>
        <taxon>Flavobacterium</taxon>
    </lineage>
</organism>
<sequence>MKLLLSISVLFLSITLQAQTYAPYTGNKANETKVSKPTKNKDENSKPVIAEKTQIEELKKPTGDFQDLMNKAVEQFNQKDYRKAESFYTRALDVSTEETAWRALLSRATLYGIMKDDKKAIADLTTAIDSGNTPEKQLAMMYMQRARIEAKNKNMDYACNDVAKAKALGLPDVLTQGVECK</sequence>
<feature type="signal peptide" evidence="1">
    <location>
        <begin position="1"/>
        <end position="18"/>
    </location>
</feature>
<dbReference type="InterPro" id="IPR019734">
    <property type="entry name" value="TPR_rpt"/>
</dbReference>
<reference evidence="3" key="1">
    <citation type="journal article" date="2019" name="Int. J. Syst. Evol. Microbiol.">
        <title>The Global Catalogue of Microorganisms (GCM) 10K type strain sequencing project: providing services to taxonomists for standard genome sequencing and annotation.</title>
        <authorList>
            <consortium name="The Broad Institute Genomics Platform"/>
            <consortium name="The Broad Institute Genome Sequencing Center for Infectious Disease"/>
            <person name="Wu L."/>
            <person name="Ma J."/>
        </authorList>
    </citation>
    <scope>NUCLEOTIDE SEQUENCE [LARGE SCALE GENOMIC DNA]</scope>
    <source>
        <strain evidence="3">KCTC 42107</strain>
    </source>
</reference>
<feature type="chain" id="PRO_5047109375" description="Tetratricopeptide repeat protein" evidence="1">
    <location>
        <begin position="19"/>
        <end position="181"/>
    </location>
</feature>
<protein>
    <recommendedName>
        <fullName evidence="4">Tetratricopeptide repeat protein</fullName>
    </recommendedName>
</protein>
<evidence type="ECO:0000313" key="3">
    <source>
        <dbReference type="Proteomes" id="UP001597480"/>
    </source>
</evidence>
<dbReference type="InterPro" id="IPR011990">
    <property type="entry name" value="TPR-like_helical_dom_sf"/>
</dbReference>
<dbReference type="RefSeq" id="WP_379822083.1">
    <property type="nucleotide sequence ID" value="NZ_JBHUMD010000028.1"/>
</dbReference>
<evidence type="ECO:0000256" key="1">
    <source>
        <dbReference type="SAM" id="SignalP"/>
    </source>
</evidence>
<evidence type="ECO:0000313" key="2">
    <source>
        <dbReference type="EMBL" id="MFD2603344.1"/>
    </source>
</evidence>
<dbReference type="SMART" id="SM00028">
    <property type="entry name" value="TPR"/>
    <property type="match status" value="2"/>
</dbReference>
<comment type="caution">
    <text evidence="2">The sequence shown here is derived from an EMBL/GenBank/DDBJ whole genome shotgun (WGS) entry which is preliminary data.</text>
</comment>
<accession>A0ABW5NYZ8</accession>
<dbReference type="EMBL" id="JBHUMD010000028">
    <property type="protein sequence ID" value="MFD2603344.1"/>
    <property type="molecule type" value="Genomic_DNA"/>
</dbReference>
<evidence type="ECO:0008006" key="4">
    <source>
        <dbReference type="Google" id="ProtNLM"/>
    </source>
</evidence>